<dbReference type="EC" id="5.1.3.13" evidence="3"/>
<evidence type="ECO:0000256" key="6">
    <source>
        <dbReference type="ARBA" id="ARBA00031424"/>
    </source>
</evidence>
<keyword evidence="9" id="KW-1185">Reference proteome</keyword>
<organism evidence="8 9">
    <name type="scientific">Alishewanella tabrizica</name>
    <dbReference type="NCBI Taxonomy" id="671278"/>
    <lineage>
        <taxon>Bacteria</taxon>
        <taxon>Pseudomonadati</taxon>
        <taxon>Pseudomonadota</taxon>
        <taxon>Gammaproteobacteria</taxon>
        <taxon>Alteromonadales</taxon>
        <taxon>Alteromonadaceae</taxon>
        <taxon>Alishewanella</taxon>
    </lineage>
</organism>
<dbReference type="EMBL" id="BMYR01000005">
    <property type="protein sequence ID" value="GGW58834.1"/>
    <property type="molecule type" value="Genomic_DNA"/>
</dbReference>
<gene>
    <name evidence="8" type="ORF">GCM10008111_13550</name>
</gene>
<comment type="catalytic activity">
    <reaction evidence="1">
        <text>dTDP-4-dehydro-6-deoxy-alpha-D-glucose = dTDP-4-dehydro-beta-L-rhamnose</text>
        <dbReference type="Rhea" id="RHEA:16969"/>
        <dbReference type="ChEBI" id="CHEBI:57649"/>
        <dbReference type="ChEBI" id="CHEBI:62830"/>
        <dbReference type="EC" id="5.1.3.13"/>
    </reaction>
</comment>
<name>A0ABQ2WMH1_9ALTE</name>
<accession>A0ABQ2WMH1</accession>
<proteinExistence type="predicted"/>
<evidence type="ECO:0000256" key="3">
    <source>
        <dbReference type="ARBA" id="ARBA00012098"/>
    </source>
</evidence>
<sequence length="60" mass="7146">MQWIPEEFFHGFLALKDNTKFYCKTTGHYNKESECYLDWKSSSPNIEWPNLANISVNEKD</sequence>
<evidence type="ECO:0000313" key="9">
    <source>
        <dbReference type="Proteomes" id="UP000634667"/>
    </source>
</evidence>
<reference evidence="9" key="1">
    <citation type="journal article" date="2019" name="Int. J. Syst. Evol. Microbiol.">
        <title>The Global Catalogue of Microorganisms (GCM) 10K type strain sequencing project: providing services to taxonomists for standard genome sequencing and annotation.</title>
        <authorList>
            <consortium name="The Broad Institute Genomics Platform"/>
            <consortium name="The Broad Institute Genome Sequencing Center for Infectious Disease"/>
            <person name="Wu L."/>
            <person name="Ma J."/>
        </authorList>
    </citation>
    <scope>NUCLEOTIDE SEQUENCE [LARGE SCALE GENOMIC DNA]</scope>
    <source>
        <strain evidence="9">KCTC 23723</strain>
    </source>
</reference>
<dbReference type="InterPro" id="IPR000888">
    <property type="entry name" value="RmlC-like"/>
</dbReference>
<dbReference type="InterPro" id="IPR014710">
    <property type="entry name" value="RmlC-like_jellyroll"/>
</dbReference>
<evidence type="ECO:0000256" key="4">
    <source>
        <dbReference type="ARBA" id="ARBA00019595"/>
    </source>
</evidence>
<comment type="caution">
    <text evidence="8">The sequence shown here is derived from an EMBL/GenBank/DDBJ whole genome shotgun (WGS) entry which is preliminary data.</text>
</comment>
<evidence type="ECO:0000313" key="8">
    <source>
        <dbReference type="EMBL" id="GGW58834.1"/>
    </source>
</evidence>
<dbReference type="Gene3D" id="2.60.120.10">
    <property type="entry name" value="Jelly Rolls"/>
    <property type="match status" value="1"/>
</dbReference>
<evidence type="ECO:0000256" key="1">
    <source>
        <dbReference type="ARBA" id="ARBA00001298"/>
    </source>
</evidence>
<comment type="function">
    <text evidence="2">Catalyzes the epimerization of the C3' and C5'positions of dTDP-6-deoxy-D-xylo-4-hexulose, forming dTDP-6-deoxy-L-lyxo-4-hexulose.</text>
</comment>
<protein>
    <recommendedName>
        <fullName evidence="4">dTDP-4-dehydrorhamnose 3,5-epimerase</fullName>
        <ecNumber evidence="3">5.1.3.13</ecNumber>
    </recommendedName>
    <alternativeName>
        <fullName evidence="6">Thymidine diphospho-4-keto-rhamnose 3,5-epimerase</fullName>
    </alternativeName>
    <alternativeName>
        <fullName evidence="5">dTDP-4-keto-6-deoxyglucose 3,5-epimerase</fullName>
    </alternativeName>
    <alternativeName>
        <fullName evidence="7">dTDP-6-deoxy-D-xylo-4-hexulose 3,5-epimerase</fullName>
    </alternativeName>
</protein>
<evidence type="ECO:0000256" key="7">
    <source>
        <dbReference type="ARBA" id="ARBA00033311"/>
    </source>
</evidence>
<dbReference type="InterPro" id="IPR011051">
    <property type="entry name" value="RmlC_Cupin_sf"/>
</dbReference>
<dbReference type="SUPFAM" id="SSF51182">
    <property type="entry name" value="RmlC-like cupins"/>
    <property type="match status" value="1"/>
</dbReference>
<dbReference type="Pfam" id="PF00908">
    <property type="entry name" value="dTDP_sugar_isom"/>
    <property type="match status" value="1"/>
</dbReference>
<evidence type="ECO:0000256" key="5">
    <source>
        <dbReference type="ARBA" id="ARBA00029758"/>
    </source>
</evidence>
<evidence type="ECO:0000256" key="2">
    <source>
        <dbReference type="ARBA" id="ARBA00001997"/>
    </source>
</evidence>
<dbReference type="Proteomes" id="UP000634667">
    <property type="component" value="Unassembled WGS sequence"/>
</dbReference>
<dbReference type="RefSeq" id="WP_373296935.1">
    <property type="nucleotide sequence ID" value="NZ_BMYR01000005.1"/>
</dbReference>